<reference evidence="2 3" key="1">
    <citation type="journal article" date="2012" name="Eukaryot. Cell">
        <title>Draft genome sequence of Wickerhamomyces ciferrii NRRL Y-1031 F-60-10.</title>
        <authorList>
            <person name="Schneider J."/>
            <person name="Andrea H."/>
            <person name="Blom J."/>
            <person name="Jaenicke S."/>
            <person name="Ruckert C."/>
            <person name="Schorsch C."/>
            <person name="Szczepanowski R."/>
            <person name="Farwick M."/>
            <person name="Goesmann A."/>
            <person name="Puhler A."/>
            <person name="Schaffer S."/>
            <person name="Tauch A."/>
            <person name="Kohler T."/>
            <person name="Brinkrolf K."/>
        </authorList>
    </citation>
    <scope>NUCLEOTIDE SEQUENCE [LARGE SCALE GENOMIC DNA]</scope>
    <source>
        <strain evidence="3">ATCC 14091 / BCRC 22168 / CBS 111 / JCM 3599 / NBRC 0793 / NRRL Y-1031 F-60-10</strain>
    </source>
</reference>
<name>K0KJ81_WICCF</name>
<protein>
    <submittedName>
        <fullName evidence="2">Uncharacterized protein</fullName>
    </submittedName>
</protein>
<dbReference type="HOGENOM" id="CLU_1316316_0_0_1"/>
<comment type="caution">
    <text evidence="2">The sequence shown here is derived from an EMBL/GenBank/DDBJ whole genome shotgun (WGS) entry which is preliminary data.</text>
</comment>
<dbReference type="AlphaFoldDB" id="K0KJ81"/>
<keyword evidence="3" id="KW-1185">Reference proteome</keyword>
<evidence type="ECO:0000313" key="2">
    <source>
        <dbReference type="EMBL" id="CCH42192.1"/>
    </source>
</evidence>
<dbReference type="EMBL" id="CAIF01000039">
    <property type="protein sequence ID" value="CCH42192.1"/>
    <property type="molecule type" value="Genomic_DNA"/>
</dbReference>
<feature type="compositionally biased region" description="Basic residues" evidence="1">
    <location>
        <begin position="104"/>
        <end position="121"/>
    </location>
</feature>
<gene>
    <name evidence="2" type="ORF">BN7_1736</name>
</gene>
<accession>K0KJ81</accession>
<evidence type="ECO:0000313" key="3">
    <source>
        <dbReference type="Proteomes" id="UP000009328"/>
    </source>
</evidence>
<dbReference type="InParanoid" id="K0KJ81"/>
<organism evidence="2 3">
    <name type="scientific">Wickerhamomyces ciferrii (strain ATCC 14091 / BCRC 22168 / CBS 111 / JCM 3599 / NBRC 0793 / NRRL Y-1031 F-60-10)</name>
    <name type="common">Yeast</name>
    <name type="synonym">Pichia ciferrii</name>
    <dbReference type="NCBI Taxonomy" id="1206466"/>
    <lineage>
        <taxon>Eukaryota</taxon>
        <taxon>Fungi</taxon>
        <taxon>Dikarya</taxon>
        <taxon>Ascomycota</taxon>
        <taxon>Saccharomycotina</taxon>
        <taxon>Saccharomycetes</taxon>
        <taxon>Phaffomycetales</taxon>
        <taxon>Wickerhamomycetaceae</taxon>
        <taxon>Wickerhamomyces</taxon>
    </lineage>
</organism>
<proteinExistence type="predicted"/>
<feature type="region of interest" description="Disordered" evidence="1">
    <location>
        <begin position="103"/>
        <end position="124"/>
    </location>
</feature>
<dbReference type="Proteomes" id="UP000009328">
    <property type="component" value="Unassembled WGS sequence"/>
</dbReference>
<evidence type="ECO:0000256" key="1">
    <source>
        <dbReference type="SAM" id="MobiDB-lite"/>
    </source>
</evidence>
<sequence length="209" mass="24947">MSTVINTIPNQASYSKRQRYEFEIFDKSIKEIENLFKQDINIHPIKRQKLQQQQVQQPKINIANSFDSQNNYTHQNERLDSYLKKNQKSDSYNSLFSINDNNRQHHQHQHHQHHQHQHQHQHHDELTKSFLNNQSSNHSKKLPIVPPSIINHIRLETGKKIDYYVNDISNFTLDDNFKNDLIYNEDGLFLQNDEIITNLINIIDSNKED</sequence>